<reference evidence="2 3" key="1">
    <citation type="submission" date="2020-08" db="EMBL/GenBank/DDBJ databases">
        <title>Genomic Encyclopedia of Type Strains, Phase IV (KMG-IV): sequencing the most valuable type-strain genomes for metagenomic binning, comparative biology and taxonomic classification.</title>
        <authorList>
            <person name="Goeker M."/>
        </authorList>
    </citation>
    <scope>NUCLEOTIDE SEQUENCE [LARGE SCALE GENOMIC DNA]</scope>
    <source>
        <strain evidence="2 3">DSM 26736</strain>
    </source>
</reference>
<dbReference type="AlphaFoldDB" id="A0A840YB44"/>
<dbReference type="InterPro" id="IPR001633">
    <property type="entry name" value="EAL_dom"/>
</dbReference>
<gene>
    <name evidence="2" type="ORF">FHT02_001302</name>
</gene>
<dbReference type="Gene3D" id="3.20.20.450">
    <property type="entry name" value="EAL domain"/>
    <property type="match status" value="1"/>
</dbReference>
<dbReference type="PANTHER" id="PTHR33121:SF15">
    <property type="entry name" value="BLUE LIGHT- AND TEMPERATURE-REGULATED ANTIREPRESSOR BLUF"/>
    <property type="match status" value="1"/>
</dbReference>
<dbReference type="InterPro" id="IPR050706">
    <property type="entry name" value="Cyclic-di-GMP_PDE-like"/>
</dbReference>
<dbReference type="PANTHER" id="PTHR33121">
    <property type="entry name" value="CYCLIC DI-GMP PHOSPHODIESTERASE PDEF"/>
    <property type="match status" value="1"/>
</dbReference>
<name>A0A840YB44_9SPHN</name>
<comment type="caution">
    <text evidence="2">The sequence shown here is derived from an EMBL/GenBank/DDBJ whole genome shotgun (WGS) entry which is preliminary data.</text>
</comment>
<dbReference type="RefSeq" id="WP_184085693.1">
    <property type="nucleotide sequence ID" value="NZ_JACIJF010000003.1"/>
</dbReference>
<sequence length="275" mass="29155">MTARTVSAIDPRLALSISFQPMTATGVSQPFAYAATARAQGGRSFAAALAMLPLDQRPALEASGIALVLEAAVAAGLRENDALLAIPVGAAAGMAEPLLSHLFRTALAYRFPLERIVVEINADERGDLQSAAALARVCSGRGLAIAFDGFAAGPIALKLLGSFTPRYVKLDPALVRNIDASLSRRLIAEGVMRLARSMGVTVVARGAESAGECHVLAAIGVRHVQAERPLVLAKPEMPRREARYMQPAHRRLAHHQRAGSPMHHRQAQPDFAIAV</sequence>
<dbReference type="Pfam" id="PF00563">
    <property type="entry name" value="EAL"/>
    <property type="match status" value="1"/>
</dbReference>
<dbReference type="SMART" id="SM00052">
    <property type="entry name" value="EAL"/>
    <property type="match status" value="1"/>
</dbReference>
<dbReference type="Proteomes" id="UP000527143">
    <property type="component" value="Unassembled WGS sequence"/>
</dbReference>
<keyword evidence="3" id="KW-1185">Reference proteome</keyword>
<dbReference type="InterPro" id="IPR035919">
    <property type="entry name" value="EAL_sf"/>
</dbReference>
<evidence type="ECO:0000313" key="2">
    <source>
        <dbReference type="EMBL" id="MBB5710074.1"/>
    </source>
</evidence>
<accession>A0A840YB44</accession>
<protein>
    <submittedName>
        <fullName evidence="2">EAL domain-containing protein (Putative c-di-GMP-specific phosphodiesterase class I)</fullName>
    </submittedName>
</protein>
<dbReference type="EMBL" id="JACIJF010000003">
    <property type="protein sequence ID" value="MBB5710074.1"/>
    <property type="molecule type" value="Genomic_DNA"/>
</dbReference>
<proteinExistence type="predicted"/>
<dbReference type="PROSITE" id="PS50883">
    <property type="entry name" value="EAL"/>
    <property type="match status" value="1"/>
</dbReference>
<feature type="domain" description="EAL" evidence="1">
    <location>
        <begin position="1"/>
        <end position="249"/>
    </location>
</feature>
<evidence type="ECO:0000313" key="3">
    <source>
        <dbReference type="Proteomes" id="UP000527143"/>
    </source>
</evidence>
<organism evidence="2 3">
    <name type="scientific">Sphingomonas xinjiangensis</name>
    <dbReference type="NCBI Taxonomy" id="643568"/>
    <lineage>
        <taxon>Bacteria</taxon>
        <taxon>Pseudomonadati</taxon>
        <taxon>Pseudomonadota</taxon>
        <taxon>Alphaproteobacteria</taxon>
        <taxon>Sphingomonadales</taxon>
        <taxon>Sphingomonadaceae</taxon>
        <taxon>Sphingomonas</taxon>
    </lineage>
</organism>
<evidence type="ECO:0000259" key="1">
    <source>
        <dbReference type="PROSITE" id="PS50883"/>
    </source>
</evidence>
<dbReference type="GO" id="GO:0071111">
    <property type="term" value="F:cyclic-guanylate-specific phosphodiesterase activity"/>
    <property type="evidence" value="ECO:0007669"/>
    <property type="project" value="InterPro"/>
</dbReference>
<dbReference type="SUPFAM" id="SSF141868">
    <property type="entry name" value="EAL domain-like"/>
    <property type="match status" value="1"/>
</dbReference>